<evidence type="ECO:0000313" key="2">
    <source>
        <dbReference type="EnsemblPlants" id="TuG1812G0100000394.01.T01"/>
    </source>
</evidence>
<keyword evidence="1" id="KW-1133">Transmembrane helix</keyword>
<keyword evidence="3" id="KW-1185">Reference proteome</keyword>
<protein>
    <submittedName>
        <fullName evidence="2">Uncharacterized protein</fullName>
    </submittedName>
</protein>
<dbReference type="Proteomes" id="UP000015106">
    <property type="component" value="Chromosome 1"/>
</dbReference>
<dbReference type="Gramene" id="TuG1812G0100000394.01.T01">
    <property type="protein sequence ID" value="TuG1812G0100000394.01.T01"/>
    <property type="gene ID" value="TuG1812G0100000394.01"/>
</dbReference>
<reference evidence="2" key="2">
    <citation type="submission" date="2018-03" db="EMBL/GenBank/DDBJ databases">
        <title>The Triticum urartu genome reveals the dynamic nature of wheat genome evolution.</title>
        <authorList>
            <person name="Ling H."/>
            <person name="Ma B."/>
            <person name="Shi X."/>
            <person name="Liu H."/>
            <person name="Dong L."/>
            <person name="Sun H."/>
            <person name="Cao Y."/>
            <person name="Gao Q."/>
            <person name="Zheng S."/>
            <person name="Li Y."/>
            <person name="Yu Y."/>
            <person name="Du H."/>
            <person name="Qi M."/>
            <person name="Li Y."/>
            <person name="Yu H."/>
            <person name="Cui Y."/>
            <person name="Wang N."/>
            <person name="Chen C."/>
            <person name="Wu H."/>
            <person name="Zhao Y."/>
            <person name="Zhang J."/>
            <person name="Li Y."/>
            <person name="Zhou W."/>
            <person name="Zhang B."/>
            <person name="Hu W."/>
            <person name="Eijk M."/>
            <person name="Tang J."/>
            <person name="Witsenboer H."/>
            <person name="Zhao S."/>
            <person name="Li Z."/>
            <person name="Zhang A."/>
            <person name="Wang D."/>
            <person name="Liang C."/>
        </authorList>
    </citation>
    <scope>NUCLEOTIDE SEQUENCE [LARGE SCALE GENOMIC DNA]</scope>
    <source>
        <strain evidence="2">cv. G1812</strain>
    </source>
</reference>
<accession>A0A8R7JX22</accession>
<keyword evidence="1" id="KW-0472">Membrane</keyword>
<name>A0A8R7JX22_TRIUA</name>
<evidence type="ECO:0000313" key="3">
    <source>
        <dbReference type="Proteomes" id="UP000015106"/>
    </source>
</evidence>
<dbReference type="EnsemblPlants" id="TuG1812G0100000394.01.T01">
    <property type="protein sequence ID" value="TuG1812G0100000394.01.T01"/>
    <property type="gene ID" value="TuG1812G0100000394.01"/>
</dbReference>
<proteinExistence type="predicted"/>
<evidence type="ECO:0000256" key="1">
    <source>
        <dbReference type="SAM" id="Phobius"/>
    </source>
</evidence>
<organism evidence="2 3">
    <name type="scientific">Triticum urartu</name>
    <name type="common">Red wild einkorn</name>
    <name type="synonym">Crithodium urartu</name>
    <dbReference type="NCBI Taxonomy" id="4572"/>
    <lineage>
        <taxon>Eukaryota</taxon>
        <taxon>Viridiplantae</taxon>
        <taxon>Streptophyta</taxon>
        <taxon>Embryophyta</taxon>
        <taxon>Tracheophyta</taxon>
        <taxon>Spermatophyta</taxon>
        <taxon>Magnoliopsida</taxon>
        <taxon>Liliopsida</taxon>
        <taxon>Poales</taxon>
        <taxon>Poaceae</taxon>
        <taxon>BOP clade</taxon>
        <taxon>Pooideae</taxon>
        <taxon>Triticodae</taxon>
        <taxon>Triticeae</taxon>
        <taxon>Triticinae</taxon>
        <taxon>Triticum</taxon>
    </lineage>
</organism>
<keyword evidence="1" id="KW-0812">Transmembrane</keyword>
<dbReference type="AlphaFoldDB" id="A0A8R7JX22"/>
<reference evidence="3" key="1">
    <citation type="journal article" date="2013" name="Nature">
        <title>Draft genome of the wheat A-genome progenitor Triticum urartu.</title>
        <authorList>
            <person name="Ling H.Q."/>
            <person name="Zhao S."/>
            <person name="Liu D."/>
            <person name="Wang J."/>
            <person name="Sun H."/>
            <person name="Zhang C."/>
            <person name="Fan H."/>
            <person name="Li D."/>
            <person name="Dong L."/>
            <person name="Tao Y."/>
            <person name="Gao C."/>
            <person name="Wu H."/>
            <person name="Li Y."/>
            <person name="Cui Y."/>
            <person name="Guo X."/>
            <person name="Zheng S."/>
            <person name="Wang B."/>
            <person name="Yu K."/>
            <person name="Liang Q."/>
            <person name="Yang W."/>
            <person name="Lou X."/>
            <person name="Chen J."/>
            <person name="Feng M."/>
            <person name="Jian J."/>
            <person name="Zhang X."/>
            <person name="Luo G."/>
            <person name="Jiang Y."/>
            <person name="Liu J."/>
            <person name="Wang Z."/>
            <person name="Sha Y."/>
            <person name="Zhang B."/>
            <person name="Wu H."/>
            <person name="Tang D."/>
            <person name="Shen Q."/>
            <person name="Xue P."/>
            <person name="Zou S."/>
            <person name="Wang X."/>
            <person name="Liu X."/>
            <person name="Wang F."/>
            <person name="Yang Y."/>
            <person name="An X."/>
            <person name="Dong Z."/>
            <person name="Zhang K."/>
            <person name="Zhang X."/>
            <person name="Luo M.C."/>
            <person name="Dvorak J."/>
            <person name="Tong Y."/>
            <person name="Wang J."/>
            <person name="Yang H."/>
            <person name="Li Z."/>
            <person name="Wang D."/>
            <person name="Zhang A."/>
            <person name="Wang J."/>
        </authorList>
    </citation>
    <scope>NUCLEOTIDE SEQUENCE</scope>
    <source>
        <strain evidence="3">cv. G1812</strain>
    </source>
</reference>
<sequence length="67" mass="7489">MDHCSLIDYDDGLINITCHNIDISLHVVLLFVPATKSLNAWLLSTNFTHYIGSLCVLVKIIVCLLMT</sequence>
<reference evidence="2" key="3">
    <citation type="submission" date="2022-06" db="UniProtKB">
        <authorList>
            <consortium name="EnsemblPlants"/>
        </authorList>
    </citation>
    <scope>IDENTIFICATION</scope>
</reference>
<feature type="transmembrane region" description="Helical" evidence="1">
    <location>
        <begin position="47"/>
        <end position="66"/>
    </location>
</feature>